<dbReference type="PROSITE" id="PS00137">
    <property type="entry name" value="SUBTILASE_HIS"/>
    <property type="match status" value="1"/>
</dbReference>
<feature type="domain" description="Peptidase S8/S53" evidence="9">
    <location>
        <begin position="153"/>
        <end position="388"/>
    </location>
</feature>
<dbReference type="Pfam" id="PF00082">
    <property type="entry name" value="Peptidase_S8"/>
    <property type="match status" value="1"/>
</dbReference>
<keyword evidence="5 6" id="KW-0720">Serine protease</keyword>
<evidence type="ECO:0000256" key="3">
    <source>
        <dbReference type="ARBA" id="ARBA00022729"/>
    </source>
</evidence>
<dbReference type="GO" id="GO:0006508">
    <property type="term" value="P:proteolysis"/>
    <property type="evidence" value="ECO:0007669"/>
    <property type="project" value="UniProtKB-KW"/>
</dbReference>
<feature type="active site" description="Charge relay system" evidence="6">
    <location>
        <position position="161"/>
    </location>
</feature>
<keyword evidence="2 6" id="KW-0645">Protease</keyword>
<dbReference type="Pfam" id="PF05922">
    <property type="entry name" value="Inhibitor_I9"/>
    <property type="match status" value="1"/>
</dbReference>
<dbReference type="PANTHER" id="PTHR43806:SF58">
    <property type="entry name" value="ALKALINE PROTEASE 1-RELATED"/>
    <property type="match status" value="1"/>
</dbReference>
<dbReference type="GO" id="GO:0004252">
    <property type="term" value="F:serine-type endopeptidase activity"/>
    <property type="evidence" value="ECO:0007669"/>
    <property type="project" value="UniProtKB-UniRule"/>
</dbReference>
<dbReference type="CDD" id="cd04077">
    <property type="entry name" value="Peptidases_S8_PCSK9_ProteinaseK_like"/>
    <property type="match status" value="1"/>
</dbReference>
<dbReference type="PROSITE" id="PS00136">
    <property type="entry name" value="SUBTILASE_ASP"/>
    <property type="match status" value="1"/>
</dbReference>
<evidence type="ECO:0000256" key="5">
    <source>
        <dbReference type="ARBA" id="ARBA00022825"/>
    </source>
</evidence>
<dbReference type="Gene3D" id="3.30.70.80">
    <property type="entry name" value="Peptidase S8 propeptide/proteinase inhibitor I9"/>
    <property type="match status" value="1"/>
</dbReference>
<dbReference type="PANTHER" id="PTHR43806">
    <property type="entry name" value="PEPTIDASE S8"/>
    <property type="match status" value="1"/>
</dbReference>
<evidence type="ECO:0000313" key="11">
    <source>
        <dbReference type="EMBL" id="ETS02714.1"/>
    </source>
</evidence>
<dbReference type="KEGG" id="trr:M419DRAFT_24449"/>
<dbReference type="AlphaFoldDB" id="A0A024SBJ1"/>
<sequence length="409" mass="42405">MASLRRLALYLGALLPAVLAAPAVNYKLPEAVPNKFIVTLKDGASVDTDSHLTWVKDLHRRSLGKRSTAGVEKTYNIDSWNAYAGEFDEETVKQIKANPDVASVEPDYIMWLSDIVEDKRALTTQTGAPWGLGTVSHRTPGSTSYIYDTSAGSGTFAYVVDSGINIAHQQFGGRASLGYNAAGGDHVDTLGHGTHVSGTIGGSTYGVAKQASLISVKVFQGNSASTSVILDGYNWAVNDIVSRNRASKSAINMSLGGPASSTWATAINAAFNKGVLTIVAAGNGDALGNPQPVSSTSPANVPNAITVAALDINWRTASFTNYGAGVDVFAPGVNILSSWIGSNTATNTISGTSMATPHVVGLALYLQALEGLSTPTAVTNRIKALATTGRVTGSLNGSPNTLIFNGNSA</sequence>
<dbReference type="Proteomes" id="UP000024376">
    <property type="component" value="Unassembled WGS sequence"/>
</dbReference>
<evidence type="ECO:0000256" key="4">
    <source>
        <dbReference type="ARBA" id="ARBA00022801"/>
    </source>
</evidence>
<protein>
    <submittedName>
        <fullName evidence="11">Serin endopeptidase</fullName>
    </submittedName>
</protein>
<comment type="similarity">
    <text evidence="1 6 7">Belongs to the peptidase S8 family.</text>
</comment>
<dbReference type="HOGENOM" id="CLU_011263_1_4_1"/>
<name>A0A024SBJ1_HYPJR</name>
<feature type="active site" description="Charge relay system" evidence="6">
    <location>
        <position position="192"/>
    </location>
</feature>
<gene>
    <name evidence="11" type="ORF">M419DRAFT_24449</name>
</gene>
<proteinExistence type="inferred from homology"/>
<keyword evidence="4 6" id="KW-0378">Hydrolase</keyword>
<dbReference type="InterPro" id="IPR034193">
    <property type="entry name" value="PCSK9_ProteinaseK-like"/>
</dbReference>
<evidence type="ECO:0000313" key="12">
    <source>
        <dbReference type="Proteomes" id="UP000024376"/>
    </source>
</evidence>
<dbReference type="InterPro" id="IPR050131">
    <property type="entry name" value="Peptidase_S8_subtilisin-like"/>
</dbReference>
<dbReference type="PROSITE" id="PS00138">
    <property type="entry name" value="SUBTILASE_SER"/>
    <property type="match status" value="1"/>
</dbReference>
<organism evidence="11 12">
    <name type="scientific">Hypocrea jecorina (strain ATCC 56765 / BCRC 32924 / NRRL 11460 / Rut C-30)</name>
    <name type="common">Trichoderma reesei</name>
    <dbReference type="NCBI Taxonomy" id="1344414"/>
    <lineage>
        <taxon>Eukaryota</taxon>
        <taxon>Fungi</taxon>
        <taxon>Dikarya</taxon>
        <taxon>Ascomycota</taxon>
        <taxon>Pezizomycotina</taxon>
        <taxon>Sordariomycetes</taxon>
        <taxon>Hypocreomycetidae</taxon>
        <taxon>Hypocreales</taxon>
        <taxon>Hypocreaceae</taxon>
        <taxon>Trichoderma</taxon>
    </lineage>
</organism>
<dbReference type="InterPro" id="IPR023828">
    <property type="entry name" value="Peptidase_S8_Ser-AS"/>
</dbReference>
<dbReference type="SUPFAM" id="SSF52743">
    <property type="entry name" value="Subtilisin-like"/>
    <property type="match status" value="1"/>
</dbReference>
<feature type="chain" id="PRO_5001537125" evidence="8">
    <location>
        <begin position="21"/>
        <end position="409"/>
    </location>
</feature>
<feature type="domain" description="Inhibitor I9" evidence="10">
    <location>
        <begin position="35"/>
        <end position="110"/>
    </location>
</feature>
<dbReference type="PRINTS" id="PR00723">
    <property type="entry name" value="SUBTILISIN"/>
</dbReference>
<evidence type="ECO:0000256" key="8">
    <source>
        <dbReference type="SAM" id="SignalP"/>
    </source>
</evidence>
<feature type="signal peptide" evidence="8">
    <location>
        <begin position="1"/>
        <end position="20"/>
    </location>
</feature>
<dbReference type="InterPro" id="IPR037045">
    <property type="entry name" value="S8pro/Inhibitor_I9_sf"/>
</dbReference>
<dbReference type="GO" id="GO:0005576">
    <property type="term" value="C:extracellular region"/>
    <property type="evidence" value="ECO:0007669"/>
    <property type="project" value="UniProtKB-ARBA"/>
</dbReference>
<feature type="active site" description="Charge relay system" evidence="6">
    <location>
        <position position="353"/>
    </location>
</feature>
<dbReference type="InterPro" id="IPR010259">
    <property type="entry name" value="S8pro/Inhibitor_I9"/>
</dbReference>
<dbReference type="InterPro" id="IPR023827">
    <property type="entry name" value="Peptidase_S8_Asp-AS"/>
</dbReference>
<evidence type="ECO:0000256" key="2">
    <source>
        <dbReference type="ARBA" id="ARBA00022670"/>
    </source>
</evidence>
<accession>A0A024SBJ1</accession>
<dbReference type="SMR" id="A0A024SBJ1"/>
<evidence type="ECO:0000259" key="9">
    <source>
        <dbReference type="Pfam" id="PF00082"/>
    </source>
</evidence>
<dbReference type="EMBL" id="KI911144">
    <property type="protein sequence ID" value="ETS02714.1"/>
    <property type="molecule type" value="Genomic_DNA"/>
</dbReference>
<evidence type="ECO:0000256" key="7">
    <source>
        <dbReference type="RuleBase" id="RU003355"/>
    </source>
</evidence>
<dbReference type="InterPro" id="IPR022398">
    <property type="entry name" value="Peptidase_S8_His-AS"/>
</dbReference>
<evidence type="ECO:0000256" key="6">
    <source>
        <dbReference type="PROSITE-ProRule" id="PRU01240"/>
    </source>
</evidence>
<dbReference type="FunFam" id="3.40.50.200:FF:000007">
    <property type="entry name" value="Subtilisin-like serine protease"/>
    <property type="match status" value="1"/>
</dbReference>
<keyword evidence="3 8" id="KW-0732">Signal</keyword>
<dbReference type="SUPFAM" id="SSF54897">
    <property type="entry name" value="Protease propeptides/inhibitors"/>
    <property type="match status" value="1"/>
</dbReference>
<dbReference type="PROSITE" id="PS51892">
    <property type="entry name" value="SUBTILASE"/>
    <property type="match status" value="1"/>
</dbReference>
<evidence type="ECO:0000259" key="10">
    <source>
        <dbReference type="Pfam" id="PF05922"/>
    </source>
</evidence>
<dbReference type="InterPro" id="IPR036852">
    <property type="entry name" value="Peptidase_S8/S53_dom_sf"/>
</dbReference>
<evidence type="ECO:0000256" key="1">
    <source>
        <dbReference type="ARBA" id="ARBA00011073"/>
    </source>
</evidence>
<reference evidence="12" key="1">
    <citation type="journal article" date="2013" name="Ind. Biotechnol.">
        <title>Comparative genomics analysis of Trichoderma reesei strains.</title>
        <authorList>
            <person name="Koike H."/>
            <person name="Aerts A."/>
            <person name="LaButti K."/>
            <person name="Grigoriev I.V."/>
            <person name="Baker S.E."/>
        </authorList>
    </citation>
    <scope>NUCLEOTIDE SEQUENCE [LARGE SCALE GENOMIC DNA]</scope>
    <source>
        <strain evidence="12">ATCC 56765 / BCRC 32924 / NRRL 11460 / Rut C-30</strain>
    </source>
</reference>
<dbReference type="InterPro" id="IPR015500">
    <property type="entry name" value="Peptidase_S8_subtilisin-rel"/>
</dbReference>
<dbReference type="InterPro" id="IPR000209">
    <property type="entry name" value="Peptidase_S8/S53_dom"/>
</dbReference>
<dbReference type="Gene3D" id="3.40.50.200">
    <property type="entry name" value="Peptidase S8/S53 domain"/>
    <property type="match status" value="1"/>
</dbReference>
<dbReference type="OrthoDB" id="206201at2759"/>